<organism evidence="2 3">
    <name type="scientific">Pelomonas parva</name>
    <dbReference type="NCBI Taxonomy" id="3299032"/>
    <lineage>
        <taxon>Bacteria</taxon>
        <taxon>Pseudomonadati</taxon>
        <taxon>Pseudomonadota</taxon>
        <taxon>Betaproteobacteria</taxon>
        <taxon>Burkholderiales</taxon>
        <taxon>Sphaerotilaceae</taxon>
        <taxon>Roseateles</taxon>
    </lineage>
</organism>
<dbReference type="EMBL" id="JBIGHV010000003">
    <property type="protein sequence ID" value="MFG6430272.1"/>
    <property type="molecule type" value="Genomic_DNA"/>
</dbReference>
<keyword evidence="1" id="KW-0732">Signal</keyword>
<proteinExistence type="predicted"/>
<gene>
    <name evidence="2" type="ORF">ACG00Y_10130</name>
</gene>
<protein>
    <recommendedName>
        <fullName evidence="4">Cytochrome c-552/4 domain-containing protein</fullName>
    </recommendedName>
</protein>
<evidence type="ECO:0000313" key="3">
    <source>
        <dbReference type="Proteomes" id="UP001606210"/>
    </source>
</evidence>
<dbReference type="Proteomes" id="UP001606210">
    <property type="component" value="Unassembled WGS sequence"/>
</dbReference>
<sequence>MKMKALLLTLALTGTAHAETLFEYGRQCAAQISEIPAFNCMAGEEIPITVDGKPVPVDKAPARCDKPSLLPQHDAGSQGQCVPGSRALVLRDDKTAQISAICRKQVARAAGSALFDEINVISHSLKDGKTCWFTAKAKAPLTAASGIDGRWVPSPSMLTRKPQPRSPAGVAALPADKVWQTPRQVAWSQPACINCHDSGPFMYSPYIAQTTQLPGDPFGHYQPKAIGEDFKRAWARLHAFGITTRGNTCTACHRMGNMNSCKVAMDQSTGRGHQEGGDEWSKKFPQSHWMSPGNLHSKAQWDEQFSESLKKLAACCEDPKGAGCRVVEYGPKGSSRK</sequence>
<name>A0ABW7F4X0_9BURK</name>
<dbReference type="RefSeq" id="WP_394478400.1">
    <property type="nucleotide sequence ID" value="NZ_JBIGHV010000003.1"/>
</dbReference>
<comment type="caution">
    <text evidence="2">The sequence shown here is derived from an EMBL/GenBank/DDBJ whole genome shotgun (WGS) entry which is preliminary data.</text>
</comment>
<accession>A0ABW7F4X0</accession>
<evidence type="ECO:0000313" key="2">
    <source>
        <dbReference type="EMBL" id="MFG6430272.1"/>
    </source>
</evidence>
<reference evidence="2 3" key="1">
    <citation type="submission" date="2024-08" db="EMBL/GenBank/DDBJ databases">
        <authorList>
            <person name="Lu H."/>
        </authorList>
    </citation>
    <scope>NUCLEOTIDE SEQUENCE [LARGE SCALE GENOMIC DNA]</scope>
    <source>
        <strain evidence="2 3">LYH14W</strain>
    </source>
</reference>
<keyword evidence="3" id="KW-1185">Reference proteome</keyword>
<dbReference type="SUPFAM" id="SSF48695">
    <property type="entry name" value="Multiheme cytochromes"/>
    <property type="match status" value="1"/>
</dbReference>
<evidence type="ECO:0008006" key="4">
    <source>
        <dbReference type="Google" id="ProtNLM"/>
    </source>
</evidence>
<evidence type="ECO:0000256" key="1">
    <source>
        <dbReference type="SAM" id="SignalP"/>
    </source>
</evidence>
<feature type="signal peptide" evidence="1">
    <location>
        <begin position="1"/>
        <end position="18"/>
    </location>
</feature>
<feature type="chain" id="PRO_5046088160" description="Cytochrome c-552/4 domain-containing protein" evidence="1">
    <location>
        <begin position="19"/>
        <end position="337"/>
    </location>
</feature>
<dbReference type="InterPro" id="IPR036280">
    <property type="entry name" value="Multihaem_cyt_sf"/>
</dbReference>